<dbReference type="eggNOG" id="COG1401">
    <property type="taxonomic scope" value="Bacteria"/>
</dbReference>
<evidence type="ECO:0000313" key="3">
    <source>
        <dbReference type="Proteomes" id="UP000013148"/>
    </source>
</evidence>
<dbReference type="Pfam" id="PF07728">
    <property type="entry name" value="AAA_5"/>
    <property type="match status" value="1"/>
</dbReference>
<evidence type="ECO:0000259" key="1">
    <source>
        <dbReference type="Pfam" id="PF07728"/>
    </source>
</evidence>
<evidence type="ECO:0000313" key="2">
    <source>
        <dbReference type="EMBL" id="ENV18709.1"/>
    </source>
</evidence>
<dbReference type="PANTHER" id="PTHR37291">
    <property type="entry name" value="5-METHYLCYTOSINE-SPECIFIC RESTRICTION ENZYME B"/>
    <property type="match status" value="1"/>
</dbReference>
<gene>
    <name evidence="2" type="ORF">F964_00509</name>
</gene>
<sequence>MNIVVLKQWLKDYLESGDGKSWRESYQSTFDKVQIIRKKLESGHKLSFEKDRAFLNELLKDSTNGIASKGQSNIANDIFEQIIKDAEFLNVVEKLILDPTEHSYSALNIYGSQLLNQFGSTKRPLLFNRACASCTLDVSTIVDRKKFNEFINYINEQNIIEFPPEIREKNWYQQNIYLVKKIREAFKEELESHTTDIFWLNMFLWDIYAEKVATGFNAKRAVSYLQDRYPNTYSGTVHIATFKTPLGREFALDPKSKTPVIICDAQPPEELKLSIKKEYLETDTRHHHLSTHAKSLDIGNRVFSILISNLDELEKFCDWYENNLHNDQANTLENSKNGKKIMEKALNRILFGAAGTGKTYHTISHALSIIDTQELSALEKIDREKLKNRFDQLKKEGRIKFVTFHQSFSYEDFVEGIRAETNDIGQLTYDVKSGVFKELCEDAEAEIESKQIDELAPTEISIHRAIDNLINRAKTEEIIFHTKRGVEFRVSSNTSGTLFALTSTGSNVSLSIRYIRNYLKTKSNTIISKTSYEWAIANTLHSKLEYETVVEKPKPYILIIDEINRGNISRIFGELITLIEDSKREGAEEALSVTLPYSKEEFSVPENVYIIGTMNSSDRSLTGLDIALRRRFTFIEMPPKPELLNGVIVEGLDIEELLKVINQRIEVLLDRDHCIGHANFMSLKEQATRDNLAHIFKHKIIPQLQEYFFDDWGKINLVLFQNDMITEDKEINISSLFPADAQLDTDYSERKKVWRINDDAFKTIDAFKKILG</sequence>
<dbReference type="GO" id="GO:0016887">
    <property type="term" value="F:ATP hydrolysis activity"/>
    <property type="evidence" value="ECO:0007669"/>
    <property type="project" value="InterPro"/>
</dbReference>
<dbReference type="Proteomes" id="UP000013148">
    <property type="component" value="Unassembled WGS sequence"/>
</dbReference>
<organism evidence="2 3">
    <name type="scientific">Acinetobacter guillouiae NIPH 991</name>
    <dbReference type="NCBI Taxonomy" id="1217656"/>
    <lineage>
        <taxon>Bacteria</taxon>
        <taxon>Pseudomonadati</taxon>
        <taxon>Pseudomonadota</taxon>
        <taxon>Gammaproteobacteria</taxon>
        <taxon>Moraxellales</taxon>
        <taxon>Moraxellaceae</taxon>
        <taxon>Acinetobacter</taxon>
    </lineage>
</organism>
<keyword evidence="3" id="KW-1185">Reference proteome</keyword>
<comment type="caution">
    <text evidence="2">The sequence shown here is derived from an EMBL/GenBank/DDBJ whole genome shotgun (WGS) entry which is preliminary data.</text>
</comment>
<dbReference type="InterPro" id="IPR052934">
    <property type="entry name" value="Methyl-DNA_Rec/Restrict_Enz"/>
</dbReference>
<proteinExistence type="predicted"/>
<dbReference type="InterPro" id="IPR027417">
    <property type="entry name" value="P-loop_NTPase"/>
</dbReference>
<dbReference type="EMBL" id="APPJ01000004">
    <property type="protein sequence ID" value="ENV18709.1"/>
    <property type="molecule type" value="Genomic_DNA"/>
</dbReference>
<feature type="domain" description="ATPase dynein-related AAA" evidence="1">
    <location>
        <begin position="519"/>
        <end position="632"/>
    </location>
</feature>
<dbReference type="Gene3D" id="3.40.50.300">
    <property type="entry name" value="P-loop containing nucleotide triphosphate hydrolases"/>
    <property type="match status" value="1"/>
</dbReference>
<dbReference type="AlphaFoldDB" id="N8YBL7"/>
<dbReference type="InterPro" id="IPR011704">
    <property type="entry name" value="ATPase_dyneun-rel_AAA"/>
</dbReference>
<name>N8YBL7_ACIGI</name>
<dbReference type="GO" id="GO:0005524">
    <property type="term" value="F:ATP binding"/>
    <property type="evidence" value="ECO:0007669"/>
    <property type="project" value="InterPro"/>
</dbReference>
<dbReference type="PANTHER" id="PTHR37291:SF1">
    <property type="entry name" value="TYPE IV METHYL-DIRECTED RESTRICTION ENZYME ECOKMCRB SUBUNIT"/>
    <property type="match status" value="1"/>
</dbReference>
<reference evidence="2 3" key="1">
    <citation type="submission" date="2013-02" db="EMBL/GenBank/DDBJ databases">
        <title>The Genome Sequence of Acinetobacter guillouiae NIPH 991.</title>
        <authorList>
            <consortium name="The Broad Institute Genome Sequencing Platform"/>
            <consortium name="The Broad Institute Genome Sequencing Center for Infectious Disease"/>
            <person name="Cerqueira G."/>
            <person name="Feldgarden M."/>
            <person name="Courvalin P."/>
            <person name="Perichon B."/>
            <person name="Grillot-Courvalin C."/>
            <person name="Clermont D."/>
            <person name="Rocha E."/>
            <person name="Yoon E.-J."/>
            <person name="Nemec A."/>
            <person name="Walker B."/>
            <person name="Young S.K."/>
            <person name="Zeng Q."/>
            <person name="Gargeya S."/>
            <person name="Fitzgerald M."/>
            <person name="Haas B."/>
            <person name="Abouelleil A."/>
            <person name="Alvarado L."/>
            <person name="Arachchi H.M."/>
            <person name="Berlin A.M."/>
            <person name="Chapman S.B."/>
            <person name="Dewar J."/>
            <person name="Goldberg J."/>
            <person name="Griggs A."/>
            <person name="Gujja S."/>
            <person name="Hansen M."/>
            <person name="Howarth C."/>
            <person name="Imamovic A."/>
            <person name="Larimer J."/>
            <person name="McCowan C."/>
            <person name="Murphy C."/>
            <person name="Neiman D."/>
            <person name="Pearson M."/>
            <person name="Priest M."/>
            <person name="Roberts A."/>
            <person name="Saif S."/>
            <person name="Shea T."/>
            <person name="Sisk P."/>
            <person name="Sykes S."/>
            <person name="Wortman J."/>
            <person name="Nusbaum C."/>
            <person name="Birren B."/>
        </authorList>
    </citation>
    <scope>NUCLEOTIDE SEQUENCE [LARGE SCALE GENOMIC DNA]</scope>
    <source>
        <strain evidence="2 3">NIPH 991</strain>
    </source>
</reference>
<dbReference type="RefSeq" id="WP_004817388.1">
    <property type="nucleotide sequence ID" value="NZ_KB849455.1"/>
</dbReference>
<dbReference type="HOGENOM" id="CLU_008747_4_1_6"/>
<dbReference type="PATRIC" id="fig|1217656.3.peg.496"/>
<accession>N8YBL7</accession>
<protein>
    <recommendedName>
        <fullName evidence="1">ATPase dynein-related AAA domain-containing protein</fullName>
    </recommendedName>
</protein>
<dbReference type="SUPFAM" id="SSF52540">
    <property type="entry name" value="P-loop containing nucleoside triphosphate hydrolases"/>
    <property type="match status" value="1"/>
</dbReference>